<dbReference type="EMBL" id="DWYS01000145">
    <property type="protein sequence ID" value="HJB08651.1"/>
    <property type="molecule type" value="Genomic_DNA"/>
</dbReference>
<evidence type="ECO:0000313" key="3">
    <source>
        <dbReference type="EMBL" id="HJB08651.1"/>
    </source>
</evidence>
<evidence type="ECO:0000256" key="1">
    <source>
        <dbReference type="SAM" id="MobiDB-lite"/>
    </source>
</evidence>
<dbReference type="Proteomes" id="UP000886804">
    <property type="component" value="Unassembled WGS sequence"/>
</dbReference>
<dbReference type="Pfam" id="PF02195">
    <property type="entry name" value="ParB_N"/>
    <property type="match status" value="1"/>
</dbReference>
<dbReference type="InterPro" id="IPR050336">
    <property type="entry name" value="Chromosome_partition/occlusion"/>
</dbReference>
<name>A0A9D2LA00_9FIRM</name>
<feature type="compositionally biased region" description="Basic and acidic residues" evidence="1">
    <location>
        <begin position="221"/>
        <end position="244"/>
    </location>
</feature>
<dbReference type="GO" id="GO:0005694">
    <property type="term" value="C:chromosome"/>
    <property type="evidence" value="ECO:0007669"/>
    <property type="project" value="TreeGrafter"/>
</dbReference>
<dbReference type="GO" id="GO:0007059">
    <property type="term" value="P:chromosome segregation"/>
    <property type="evidence" value="ECO:0007669"/>
    <property type="project" value="TreeGrafter"/>
</dbReference>
<evidence type="ECO:0000313" key="4">
    <source>
        <dbReference type="Proteomes" id="UP000886804"/>
    </source>
</evidence>
<reference evidence="3" key="1">
    <citation type="journal article" date="2021" name="PeerJ">
        <title>Extensive microbial diversity within the chicken gut microbiome revealed by metagenomics and culture.</title>
        <authorList>
            <person name="Gilroy R."/>
            <person name="Ravi A."/>
            <person name="Getino M."/>
            <person name="Pursley I."/>
            <person name="Horton D.L."/>
            <person name="Alikhan N.F."/>
            <person name="Baker D."/>
            <person name="Gharbi K."/>
            <person name="Hall N."/>
            <person name="Watson M."/>
            <person name="Adriaenssens E.M."/>
            <person name="Foster-Nyarko E."/>
            <person name="Jarju S."/>
            <person name="Secka A."/>
            <person name="Antonio M."/>
            <person name="Oren A."/>
            <person name="Chaudhuri R.R."/>
            <person name="La Ragione R."/>
            <person name="Hildebrand F."/>
            <person name="Pallen M.J."/>
        </authorList>
    </citation>
    <scope>NUCLEOTIDE SEQUENCE</scope>
    <source>
        <strain evidence="3">CHK188-4685</strain>
    </source>
</reference>
<dbReference type="InterPro" id="IPR039440">
    <property type="entry name" value="DUF3850"/>
</dbReference>
<accession>A0A9D2LA00</accession>
<protein>
    <submittedName>
        <fullName evidence="3">DUF3850 domain-containing protein</fullName>
    </submittedName>
</protein>
<proteinExistence type="predicted"/>
<dbReference type="Gene3D" id="1.10.10.2830">
    <property type="match status" value="1"/>
</dbReference>
<evidence type="ECO:0000259" key="2">
    <source>
        <dbReference type="SMART" id="SM00470"/>
    </source>
</evidence>
<feature type="region of interest" description="Disordered" evidence="1">
    <location>
        <begin position="212"/>
        <end position="282"/>
    </location>
</feature>
<dbReference type="InterPro" id="IPR003115">
    <property type="entry name" value="ParB_N"/>
</dbReference>
<dbReference type="AlphaFoldDB" id="A0A9D2LA00"/>
<comment type="caution">
    <text evidence="3">The sequence shown here is derived from an EMBL/GenBank/DDBJ whole genome shotgun (WGS) entry which is preliminary data.</text>
</comment>
<dbReference type="Gene3D" id="3.90.1530.10">
    <property type="entry name" value="Conserved hypothetical protein from pyrococcus furiosus pfu- 392566-001, ParB domain"/>
    <property type="match status" value="1"/>
</dbReference>
<dbReference type="PANTHER" id="PTHR33375">
    <property type="entry name" value="CHROMOSOME-PARTITIONING PROTEIN PARB-RELATED"/>
    <property type="match status" value="1"/>
</dbReference>
<reference evidence="3" key="2">
    <citation type="submission" date="2021-04" db="EMBL/GenBank/DDBJ databases">
        <authorList>
            <person name="Gilroy R."/>
        </authorList>
    </citation>
    <scope>NUCLEOTIDE SEQUENCE</scope>
    <source>
        <strain evidence="3">CHK188-4685</strain>
    </source>
</reference>
<feature type="domain" description="ParB-like N-terminal" evidence="2">
    <location>
        <begin position="22"/>
        <end position="114"/>
    </location>
</feature>
<sequence>MPKLNDIMAARPAEKRPQYTVQMIPYTQLIPNRENKYSLGEIEELANMIRLAGGISEPLFARKRAPGEYELISGHRRRLAVIYLVEKLGLEQFRLVPVHLENLDDIMARVTLYIANAGQRNKTDHDRMIEVVGLTESLESLRTGTPEHQEKFRELTGLEPQFAQANDIRAAVAEKLGLSVTKTAQLKHINNKLEPELKEKFKKQEIGYSAADKAASLPPESQRELAQKERISIKDVKEKEKSDPDFSTENESEANGQQDIPEDMLPGNWHQAINGHAKTPEAPVKTGHVLKVGQEEYDRIIRGEKAYKLTRNDQKFSEGHDLELWCYKDGKFTGRKAETRISYIDEDIAGLKDGYCILGFQLMSWSE</sequence>
<dbReference type="Pfam" id="PF12961">
    <property type="entry name" value="DUF3850"/>
    <property type="match status" value="1"/>
</dbReference>
<dbReference type="SMART" id="SM00470">
    <property type="entry name" value="ParB"/>
    <property type="match status" value="1"/>
</dbReference>
<gene>
    <name evidence="3" type="ORF">H9716_12450</name>
</gene>
<dbReference type="Gene3D" id="2.30.130.30">
    <property type="entry name" value="Hypothetical protein"/>
    <property type="match status" value="1"/>
</dbReference>
<dbReference type="SUPFAM" id="SSF110849">
    <property type="entry name" value="ParB/Sulfiredoxin"/>
    <property type="match status" value="1"/>
</dbReference>
<dbReference type="InterPro" id="IPR036086">
    <property type="entry name" value="ParB/Sulfiredoxin_sf"/>
</dbReference>
<dbReference type="PANTHER" id="PTHR33375:SF1">
    <property type="entry name" value="CHROMOSOME-PARTITIONING PROTEIN PARB-RELATED"/>
    <property type="match status" value="1"/>
</dbReference>
<organism evidence="3 4">
    <name type="scientific">Candidatus Enterocloster faecavium</name>
    <dbReference type="NCBI Taxonomy" id="2838560"/>
    <lineage>
        <taxon>Bacteria</taxon>
        <taxon>Bacillati</taxon>
        <taxon>Bacillota</taxon>
        <taxon>Clostridia</taxon>
        <taxon>Lachnospirales</taxon>
        <taxon>Lachnospiraceae</taxon>
        <taxon>Enterocloster</taxon>
    </lineage>
</organism>